<feature type="compositionally biased region" description="Low complexity" evidence="2">
    <location>
        <begin position="184"/>
        <end position="203"/>
    </location>
</feature>
<keyword evidence="1" id="KW-0677">Repeat</keyword>
<feature type="region of interest" description="Disordered" evidence="2">
    <location>
        <begin position="241"/>
        <end position="298"/>
    </location>
</feature>
<dbReference type="InterPro" id="IPR029006">
    <property type="entry name" value="ADF-H/Gelsolin-like_dom_sf"/>
</dbReference>
<accession>A0A3Q7IKH9</accession>
<dbReference type="GO" id="GO:0051014">
    <property type="term" value="P:actin filament severing"/>
    <property type="evidence" value="ECO:0000318"/>
    <property type="project" value="GO_Central"/>
</dbReference>
<evidence type="ECO:0000313" key="5">
    <source>
        <dbReference type="Proteomes" id="UP000004994"/>
    </source>
</evidence>
<dbReference type="GO" id="GO:0051015">
    <property type="term" value="F:actin filament binding"/>
    <property type="evidence" value="ECO:0007669"/>
    <property type="project" value="InterPro"/>
</dbReference>
<dbReference type="Gramene" id="Solyc10g079400.2.1">
    <property type="protein sequence ID" value="Solyc10g079400.2.1"/>
    <property type="gene ID" value="Solyc10g079400.2"/>
</dbReference>
<dbReference type="PANTHER" id="PTHR11977:SF51">
    <property type="entry name" value="PROTEIN FLIGHTLESS-1 HOMOLOG"/>
    <property type="match status" value="1"/>
</dbReference>
<feature type="compositionally biased region" description="Basic and acidic residues" evidence="2">
    <location>
        <begin position="243"/>
        <end position="263"/>
    </location>
</feature>
<dbReference type="STRING" id="4081.A0A3Q7IKH9"/>
<keyword evidence="5" id="KW-1185">Reference proteome</keyword>
<reference evidence="4" key="1">
    <citation type="journal article" date="2012" name="Nature">
        <title>The tomato genome sequence provides insights into fleshy fruit evolution.</title>
        <authorList>
            <consortium name="Tomato Genome Consortium"/>
        </authorList>
    </citation>
    <scope>NUCLEOTIDE SEQUENCE [LARGE SCALE GENOMIC DNA]</scope>
    <source>
        <strain evidence="4">cv. Heinz 1706</strain>
    </source>
</reference>
<reference evidence="4" key="2">
    <citation type="submission" date="2019-01" db="UniProtKB">
        <authorList>
            <consortium name="EnsemblPlants"/>
        </authorList>
    </citation>
    <scope>IDENTIFICATION</scope>
    <source>
        <strain evidence="4">cv. Heinz 1706</strain>
    </source>
</reference>
<dbReference type="PRINTS" id="PR00597">
    <property type="entry name" value="GELSOLIN"/>
</dbReference>
<dbReference type="Proteomes" id="UP000004994">
    <property type="component" value="Chromosome 10"/>
</dbReference>
<sequence>MLTRGCPGKFEVEEIYNFTQDDLLTEDVMVLDTHAEVFVWVGQSTDSKEKQSAFEIGQKYVELATSLEGLSSYVPLYKVTEGNEPCFFTTFFSWDPVKATAHGNSFQKKVMILFGFGHASENHRTNQDGPTQRASALAALNSAFTSSSAAKASSVPKPTGASQSSQRAAAVAALSNVLTEEMKQSNSRGSSLQSSRSPSASPTGTKLRLFWYLSCEIMKRCRVCYGSVCTRETYRLRTKHARFKESEERSEHQENEVSEHAAETNEEDSDLKPPDEVFSYEQLKAKSENPATGIDTKRREVCSSSIIHSNEKAHSSFPHHLES</sequence>
<proteinExistence type="predicted"/>
<evidence type="ECO:0000313" key="4">
    <source>
        <dbReference type="EnsemblPlants" id="Solyc10g079400.2.1"/>
    </source>
</evidence>
<dbReference type="SMART" id="SM00262">
    <property type="entry name" value="GEL"/>
    <property type="match status" value="1"/>
</dbReference>
<protein>
    <recommendedName>
        <fullName evidence="3">Gelsolin-like domain-containing protein</fullName>
    </recommendedName>
</protein>
<dbReference type="InterPro" id="IPR007122">
    <property type="entry name" value="Villin/Gelsolin"/>
</dbReference>
<dbReference type="InterPro" id="IPR007123">
    <property type="entry name" value="Gelsolin-like_dom"/>
</dbReference>
<dbReference type="Gene3D" id="3.40.20.10">
    <property type="entry name" value="Severin"/>
    <property type="match status" value="1"/>
</dbReference>
<dbReference type="AlphaFoldDB" id="A0A3Q7IKH9"/>
<dbReference type="PANTHER" id="PTHR11977">
    <property type="entry name" value="VILLIN"/>
    <property type="match status" value="1"/>
</dbReference>
<dbReference type="CDD" id="cd11291">
    <property type="entry name" value="gelsolin_S6_like"/>
    <property type="match status" value="1"/>
</dbReference>
<dbReference type="InParanoid" id="A0A3Q7IKH9"/>
<evidence type="ECO:0000256" key="2">
    <source>
        <dbReference type="SAM" id="MobiDB-lite"/>
    </source>
</evidence>
<feature type="region of interest" description="Disordered" evidence="2">
    <location>
        <begin position="180"/>
        <end position="203"/>
    </location>
</feature>
<feature type="domain" description="Gelsolin-like" evidence="3">
    <location>
        <begin position="10"/>
        <end position="86"/>
    </location>
</feature>
<organism evidence="4">
    <name type="scientific">Solanum lycopersicum</name>
    <name type="common">Tomato</name>
    <name type="synonym">Lycopersicon esculentum</name>
    <dbReference type="NCBI Taxonomy" id="4081"/>
    <lineage>
        <taxon>Eukaryota</taxon>
        <taxon>Viridiplantae</taxon>
        <taxon>Streptophyta</taxon>
        <taxon>Embryophyta</taxon>
        <taxon>Tracheophyta</taxon>
        <taxon>Spermatophyta</taxon>
        <taxon>Magnoliopsida</taxon>
        <taxon>eudicotyledons</taxon>
        <taxon>Gunneridae</taxon>
        <taxon>Pentapetalae</taxon>
        <taxon>asterids</taxon>
        <taxon>lamiids</taxon>
        <taxon>Solanales</taxon>
        <taxon>Solanaceae</taxon>
        <taxon>Solanoideae</taxon>
        <taxon>Solaneae</taxon>
        <taxon>Solanum</taxon>
        <taxon>Solanum subgen. Lycopersicon</taxon>
    </lineage>
</organism>
<evidence type="ECO:0000259" key="3">
    <source>
        <dbReference type="Pfam" id="PF00626"/>
    </source>
</evidence>
<name>A0A3Q7IKH9_SOLLC</name>
<dbReference type="EnsemblPlants" id="Solyc10g079400.2.1">
    <property type="protein sequence ID" value="Solyc10g079400.2.1"/>
    <property type="gene ID" value="Solyc10g079400.2"/>
</dbReference>
<evidence type="ECO:0000256" key="1">
    <source>
        <dbReference type="ARBA" id="ARBA00022737"/>
    </source>
</evidence>
<dbReference type="SUPFAM" id="SSF55753">
    <property type="entry name" value="Actin depolymerizing proteins"/>
    <property type="match status" value="1"/>
</dbReference>
<dbReference type="Pfam" id="PF00626">
    <property type="entry name" value="Gelsolin"/>
    <property type="match status" value="1"/>
</dbReference>